<keyword evidence="1" id="KW-0862">Zinc</keyword>
<dbReference type="InterPro" id="IPR003737">
    <property type="entry name" value="GlcNAc_PI_deacetylase-related"/>
</dbReference>
<evidence type="ECO:0000256" key="1">
    <source>
        <dbReference type="ARBA" id="ARBA00022833"/>
    </source>
</evidence>
<sequence>MTAERPTLPPLEGPFRSVLCVVAHPDDIEYGTAAAVHRWVAGGATVSYLLLTRGEAGIDTMEPARAAGVREAEELESARRVGVESVEFAGWPDGALEYGVPLRREIAAAIRRHRPQLVVGQTWELFFGPGAANQADHRAVGLATLDAVADAGNRWLHRDLLDAGLEPWGGVEVLAVAGSPHPTHAVDVTGDPFEAAVHSLEAHAAYNAALPPDFPAPRELLTTILGGGGEQAGVERAWTAQVVLDRR</sequence>
<gene>
    <name evidence="2" type="ORF">H9L10_09480</name>
</gene>
<dbReference type="SUPFAM" id="SSF102588">
    <property type="entry name" value="LmbE-like"/>
    <property type="match status" value="1"/>
</dbReference>
<accession>A0A7G9QYX6</accession>
<dbReference type="PANTHER" id="PTHR12993:SF28">
    <property type="entry name" value="LMBE FAMILY PROTEIN"/>
    <property type="match status" value="1"/>
</dbReference>
<dbReference type="AlphaFoldDB" id="A0A7G9QYX6"/>
<protein>
    <submittedName>
        <fullName evidence="2">PIG-L family deacetylase</fullName>
    </submittedName>
</protein>
<dbReference type="GO" id="GO:0016137">
    <property type="term" value="P:glycoside metabolic process"/>
    <property type="evidence" value="ECO:0007669"/>
    <property type="project" value="UniProtKB-ARBA"/>
</dbReference>
<dbReference type="InterPro" id="IPR024078">
    <property type="entry name" value="LmbE-like_dom_sf"/>
</dbReference>
<evidence type="ECO:0000313" key="2">
    <source>
        <dbReference type="EMBL" id="QNN48551.1"/>
    </source>
</evidence>
<dbReference type="Gene3D" id="3.40.50.10320">
    <property type="entry name" value="LmbE-like"/>
    <property type="match status" value="1"/>
</dbReference>
<dbReference type="KEGG" id="pei:H9L10_09480"/>
<dbReference type="PANTHER" id="PTHR12993">
    <property type="entry name" value="N-ACETYLGLUCOSAMINYL-PHOSPHATIDYLINOSITOL DE-N-ACETYLASE-RELATED"/>
    <property type="match status" value="1"/>
</dbReference>
<name>A0A7G9QYX6_9MICO</name>
<dbReference type="GO" id="GO:0016811">
    <property type="term" value="F:hydrolase activity, acting on carbon-nitrogen (but not peptide) bonds, in linear amides"/>
    <property type="evidence" value="ECO:0007669"/>
    <property type="project" value="TreeGrafter"/>
</dbReference>
<evidence type="ECO:0000313" key="3">
    <source>
        <dbReference type="Proteomes" id="UP000515976"/>
    </source>
</evidence>
<dbReference type="Pfam" id="PF02585">
    <property type="entry name" value="PIG-L"/>
    <property type="match status" value="1"/>
</dbReference>
<reference evidence="2 3" key="1">
    <citation type="submission" date="2020-08" db="EMBL/GenBank/DDBJ databases">
        <title>Genome sequence of Phycicoccus endophyticus JCM 31784T.</title>
        <authorList>
            <person name="Hyun D.-W."/>
            <person name="Bae J.-W."/>
        </authorList>
    </citation>
    <scope>NUCLEOTIDE SEQUENCE [LARGE SCALE GENOMIC DNA]</scope>
    <source>
        <strain evidence="2 3">JCM 31784</strain>
    </source>
</reference>
<dbReference type="RefSeq" id="WP_166099709.1">
    <property type="nucleotide sequence ID" value="NZ_BMMY01000003.1"/>
</dbReference>
<dbReference type="Proteomes" id="UP000515976">
    <property type="component" value="Chromosome"/>
</dbReference>
<keyword evidence="3" id="KW-1185">Reference proteome</keyword>
<dbReference type="EMBL" id="CP060712">
    <property type="protein sequence ID" value="QNN48551.1"/>
    <property type="molecule type" value="Genomic_DNA"/>
</dbReference>
<proteinExistence type="predicted"/>
<organism evidence="2 3">
    <name type="scientific">Phycicoccus endophyticus</name>
    <dbReference type="NCBI Taxonomy" id="1690220"/>
    <lineage>
        <taxon>Bacteria</taxon>
        <taxon>Bacillati</taxon>
        <taxon>Actinomycetota</taxon>
        <taxon>Actinomycetes</taxon>
        <taxon>Micrococcales</taxon>
        <taxon>Intrasporangiaceae</taxon>
        <taxon>Phycicoccus</taxon>
    </lineage>
</organism>